<evidence type="ECO:0000313" key="2">
    <source>
        <dbReference type="Proteomes" id="UP000314294"/>
    </source>
</evidence>
<gene>
    <name evidence="1" type="ORF">EYF80_034677</name>
</gene>
<dbReference type="EMBL" id="SRLO01000465">
    <property type="protein sequence ID" value="TNN55093.1"/>
    <property type="molecule type" value="Genomic_DNA"/>
</dbReference>
<accession>A0A4Z2GQP6</accession>
<evidence type="ECO:0000313" key="1">
    <source>
        <dbReference type="EMBL" id="TNN55093.1"/>
    </source>
</evidence>
<organism evidence="1 2">
    <name type="scientific">Liparis tanakae</name>
    <name type="common">Tanaka's snailfish</name>
    <dbReference type="NCBI Taxonomy" id="230148"/>
    <lineage>
        <taxon>Eukaryota</taxon>
        <taxon>Metazoa</taxon>
        <taxon>Chordata</taxon>
        <taxon>Craniata</taxon>
        <taxon>Vertebrata</taxon>
        <taxon>Euteleostomi</taxon>
        <taxon>Actinopterygii</taxon>
        <taxon>Neopterygii</taxon>
        <taxon>Teleostei</taxon>
        <taxon>Neoteleostei</taxon>
        <taxon>Acanthomorphata</taxon>
        <taxon>Eupercaria</taxon>
        <taxon>Perciformes</taxon>
        <taxon>Cottioidei</taxon>
        <taxon>Cottales</taxon>
        <taxon>Liparidae</taxon>
        <taxon>Liparis</taxon>
    </lineage>
</organism>
<name>A0A4Z2GQP6_9TELE</name>
<protein>
    <submittedName>
        <fullName evidence="1">Uncharacterized protein</fullName>
    </submittedName>
</protein>
<dbReference type="Proteomes" id="UP000314294">
    <property type="component" value="Unassembled WGS sequence"/>
</dbReference>
<dbReference type="AlphaFoldDB" id="A0A4Z2GQP6"/>
<sequence>MLGERPAHLWPVCIKPTTRRVSPNGIVTVLVRGPRLNTALFQSADYTSRKTRVGSNHAFTYQEGNYEELERKALISHLICPQHKTRGPNALVLSVLGRGEPGLAVRLWNTT</sequence>
<keyword evidence="2" id="KW-1185">Reference proteome</keyword>
<proteinExistence type="predicted"/>
<reference evidence="1 2" key="1">
    <citation type="submission" date="2019-03" db="EMBL/GenBank/DDBJ databases">
        <title>First draft genome of Liparis tanakae, snailfish: a comprehensive survey of snailfish specific genes.</title>
        <authorList>
            <person name="Kim W."/>
            <person name="Song I."/>
            <person name="Jeong J.-H."/>
            <person name="Kim D."/>
            <person name="Kim S."/>
            <person name="Ryu S."/>
            <person name="Song J.Y."/>
            <person name="Lee S.K."/>
        </authorList>
    </citation>
    <scope>NUCLEOTIDE SEQUENCE [LARGE SCALE GENOMIC DNA]</scope>
    <source>
        <tissue evidence="1">Muscle</tissue>
    </source>
</reference>
<comment type="caution">
    <text evidence="1">The sequence shown here is derived from an EMBL/GenBank/DDBJ whole genome shotgun (WGS) entry which is preliminary data.</text>
</comment>